<comment type="caution">
    <text evidence="1">The sequence shown here is derived from an EMBL/GenBank/DDBJ whole genome shotgun (WGS) entry which is preliminary data.</text>
</comment>
<name>A0AAD3CMV4_9STRA</name>
<accession>A0AAD3CMV4</accession>
<gene>
    <name evidence="1" type="ORF">CTEN210_05263</name>
</gene>
<evidence type="ECO:0000313" key="2">
    <source>
        <dbReference type="Proteomes" id="UP001054902"/>
    </source>
</evidence>
<proteinExistence type="predicted"/>
<reference evidence="1 2" key="1">
    <citation type="journal article" date="2021" name="Sci. Rep.">
        <title>The genome of the diatom Chaetoceros tenuissimus carries an ancient integrated fragment of an extant virus.</title>
        <authorList>
            <person name="Hongo Y."/>
            <person name="Kimura K."/>
            <person name="Takaki Y."/>
            <person name="Yoshida Y."/>
            <person name="Baba S."/>
            <person name="Kobayashi G."/>
            <person name="Nagasaki K."/>
            <person name="Hano T."/>
            <person name="Tomaru Y."/>
        </authorList>
    </citation>
    <scope>NUCLEOTIDE SEQUENCE [LARGE SCALE GENOMIC DNA]</scope>
    <source>
        <strain evidence="1 2">NIES-3715</strain>
    </source>
</reference>
<keyword evidence="2" id="KW-1185">Reference proteome</keyword>
<evidence type="ECO:0000313" key="1">
    <source>
        <dbReference type="EMBL" id="GFH48787.1"/>
    </source>
</evidence>
<dbReference type="AlphaFoldDB" id="A0AAD3CMV4"/>
<protein>
    <submittedName>
        <fullName evidence="1">Uncharacterized protein</fullName>
    </submittedName>
</protein>
<sequence>MKPSTKSESNSNKTICPSHYSMEMSNAMVDFPSSNSRSLDDTSLQRDERSDLLRTVAQDTSNVSSMCSELEKNEGICTLKSTKRRTMKRKPSITTNGSARNEAFQVLTESRKSASNNVFLSFLQNSKRTRISITPSMANTPSAKSA</sequence>
<organism evidence="1 2">
    <name type="scientific">Chaetoceros tenuissimus</name>
    <dbReference type="NCBI Taxonomy" id="426638"/>
    <lineage>
        <taxon>Eukaryota</taxon>
        <taxon>Sar</taxon>
        <taxon>Stramenopiles</taxon>
        <taxon>Ochrophyta</taxon>
        <taxon>Bacillariophyta</taxon>
        <taxon>Coscinodiscophyceae</taxon>
        <taxon>Chaetocerotophycidae</taxon>
        <taxon>Chaetocerotales</taxon>
        <taxon>Chaetocerotaceae</taxon>
        <taxon>Chaetoceros</taxon>
    </lineage>
</organism>
<dbReference type="EMBL" id="BLLK01000029">
    <property type="protein sequence ID" value="GFH48787.1"/>
    <property type="molecule type" value="Genomic_DNA"/>
</dbReference>
<dbReference type="Proteomes" id="UP001054902">
    <property type="component" value="Unassembled WGS sequence"/>
</dbReference>